<evidence type="ECO:0000313" key="1">
    <source>
        <dbReference type="EMBL" id="KAI3747281.1"/>
    </source>
</evidence>
<gene>
    <name evidence="1" type="ORF">L6452_09735</name>
</gene>
<accession>A0ACB9DM18</accession>
<proteinExistence type="predicted"/>
<keyword evidence="2" id="KW-1185">Reference proteome</keyword>
<protein>
    <submittedName>
        <fullName evidence="1">Uncharacterized protein</fullName>
    </submittedName>
</protein>
<dbReference type="Proteomes" id="UP001055879">
    <property type="component" value="Linkage Group LG03"/>
</dbReference>
<sequence>MAKNPCKDVGEFIWEIIRFLFVLAIYKTRVLPTVHLDQLFVPTLNSTGTLTKTIYINLRLKNRNQVTGVYYDDPVYVNITFFPKDQNTSISLGEYGMHGFYQGNGKAKRIMGPLLTRGLPRLITDGGVQRTQLPVGFFKVYFIANVRHKVDGYHQRHRMSLSANVEFNGTTTVNKFDNKRIRLVKSDAWYHKRPPFNVVLISILFSFIII</sequence>
<reference evidence="1 2" key="2">
    <citation type="journal article" date="2022" name="Mol. Ecol. Resour.">
        <title>The genomes of chicory, endive, great burdock and yacon provide insights into Asteraceae paleo-polyploidization history and plant inulin production.</title>
        <authorList>
            <person name="Fan W."/>
            <person name="Wang S."/>
            <person name="Wang H."/>
            <person name="Wang A."/>
            <person name="Jiang F."/>
            <person name="Liu H."/>
            <person name="Zhao H."/>
            <person name="Xu D."/>
            <person name="Zhang Y."/>
        </authorList>
    </citation>
    <scope>NUCLEOTIDE SEQUENCE [LARGE SCALE GENOMIC DNA]</scope>
    <source>
        <strain evidence="2">cv. Niubang</strain>
    </source>
</reference>
<evidence type="ECO:0000313" key="2">
    <source>
        <dbReference type="Proteomes" id="UP001055879"/>
    </source>
</evidence>
<reference evidence="2" key="1">
    <citation type="journal article" date="2022" name="Mol. Ecol. Resour.">
        <title>The genomes of chicory, endive, great burdock and yacon provide insights into Asteraceae palaeo-polyploidization history and plant inulin production.</title>
        <authorList>
            <person name="Fan W."/>
            <person name="Wang S."/>
            <person name="Wang H."/>
            <person name="Wang A."/>
            <person name="Jiang F."/>
            <person name="Liu H."/>
            <person name="Zhao H."/>
            <person name="Xu D."/>
            <person name="Zhang Y."/>
        </authorList>
    </citation>
    <scope>NUCLEOTIDE SEQUENCE [LARGE SCALE GENOMIC DNA]</scope>
    <source>
        <strain evidence="2">cv. Niubang</strain>
    </source>
</reference>
<name>A0ACB9DM18_ARCLA</name>
<organism evidence="1 2">
    <name type="scientific">Arctium lappa</name>
    <name type="common">Greater burdock</name>
    <name type="synonym">Lappa major</name>
    <dbReference type="NCBI Taxonomy" id="4217"/>
    <lineage>
        <taxon>Eukaryota</taxon>
        <taxon>Viridiplantae</taxon>
        <taxon>Streptophyta</taxon>
        <taxon>Embryophyta</taxon>
        <taxon>Tracheophyta</taxon>
        <taxon>Spermatophyta</taxon>
        <taxon>Magnoliopsida</taxon>
        <taxon>eudicotyledons</taxon>
        <taxon>Gunneridae</taxon>
        <taxon>Pentapetalae</taxon>
        <taxon>asterids</taxon>
        <taxon>campanulids</taxon>
        <taxon>Asterales</taxon>
        <taxon>Asteraceae</taxon>
        <taxon>Carduoideae</taxon>
        <taxon>Cardueae</taxon>
        <taxon>Arctiinae</taxon>
        <taxon>Arctium</taxon>
    </lineage>
</organism>
<dbReference type="EMBL" id="CM042049">
    <property type="protein sequence ID" value="KAI3747281.1"/>
    <property type="molecule type" value="Genomic_DNA"/>
</dbReference>
<comment type="caution">
    <text evidence="1">The sequence shown here is derived from an EMBL/GenBank/DDBJ whole genome shotgun (WGS) entry which is preliminary data.</text>
</comment>